<gene>
    <name evidence="1" type="ORF">C7S18_10140</name>
</gene>
<proteinExistence type="predicted"/>
<keyword evidence="2" id="KW-1185">Reference proteome</keyword>
<dbReference type="AlphaFoldDB" id="A0A2P1PRR0"/>
<sequence length="100" mass="11045">MLYQSDYTALAIMRTSPGVDDSFGAQMRSGERLLKPGNYIIGGYNKYNNQWRSSALMVLDESADHVTFGFDDVGNQGQPGNQPGDGDFNDAIIRFDFVVV</sequence>
<protein>
    <submittedName>
        <fullName evidence="1">Uncharacterized protein</fullName>
    </submittedName>
</protein>
<accession>A0A2P1PRR0</accession>
<evidence type="ECO:0000313" key="2">
    <source>
        <dbReference type="Proteomes" id="UP000241074"/>
    </source>
</evidence>
<name>A0A2P1PRR0_9GAMM</name>
<dbReference type="Proteomes" id="UP000241074">
    <property type="component" value="Chromosome"/>
</dbReference>
<organism evidence="1 2">
    <name type="scientific">Ahniella affigens</name>
    <dbReference type="NCBI Taxonomy" id="2021234"/>
    <lineage>
        <taxon>Bacteria</taxon>
        <taxon>Pseudomonadati</taxon>
        <taxon>Pseudomonadota</taxon>
        <taxon>Gammaproteobacteria</taxon>
        <taxon>Lysobacterales</taxon>
        <taxon>Rhodanobacteraceae</taxon>
        <taxon>Ahniella</taxon>
    </lineage>
</organism>
<dbReference type="EMBL" id="CP027860">
    <property type="protein sequence ID" value="AVP97533.1"/>
    <property type="molecule type" value="Genomic_DNA"/>
</dbReference>
<reference evidence="1 2" key="2">
    <citation type="submission" date="2018-03" db="EMBL/GenBank/DDBJ databases">
        <authorList>
            <person name="Keele B.F."/>
        </authorList>
    </citation>
    <scope>NUCLEOTIDE SEQUENCE [LARGE SCALE GENOMIC DNA]</scope>
    <source>
        <strain evidence="1 2">D13</strain>
    </source>
</reference>
<evidence type="ECO:0000313" key="1">
    <source>
        <dbReference type="EMBL" id="AVP97533.1"/>
    </source>
</evidence>
<reference evidence="1 2" key="1">
    <citation type="submission" date="2018-03" db="EMBL/GenBank/DDBJ databases">
        <title>Ahniella affigens gen. nov., sp. nov., a gammaproteobacterium isolated from sandy soil near a stream.</title>
        <authorList>
            <person name="Ko Y."/>
            <person name="Kim J.-H."/>
        </authorList>
    </citation>
    <scope>NUCLEOTIDE SEQUENCE [LARGE SCALE GENOMIC DNA]</scope>
    <source>
        <strain evidence="1 2">D13</strain>
    </source>
</reference>
<dbReference type="KEGG" id="xba:C7S18_10140"/>